<dbReference type="GO" id="GO:0016780">
    <property type="term" value="F:phosphotransferase activity, for other substituted phosphate groups"/>
    <property type="evidence" value="ECO:0007669"/>
    <property type="project" value="TreeGrafter"/>
</dbReference>
<dbReference type="EC" id="2.-.-.-" evidence="3"/>
<dbReference type="Pfam" id="PF02397">
    <property type="entry name" value="Bac_transf"/>
    <property type="match status" value="1"/>
</dbReference>
<dbReference type="RefSeq" id="WP_046903555.1">
    <property type="nucleotide sequence ID" value="NZ_CP011452.2"/>
</dbReference>
<evidence type="ECO:0000256" key="2">
    <source>
        <dbReference type="ARBA" id="ARBA00023169"/>
    </source>
</evidence>
<reference evidence="3" key="1">
    <citation type="submission" date="2015-05" db="EMBL/GenBank/DDBJ databases">
        <title>The complete genome of Altererythrobacter atlanticus strain 26DY36.</title>
        <authorList>
            <person name="Wu Y.-H."/>
            <person name="Cheng H."/>
            <person name="Wu X.-W."/>
        </authorList>
    </citation>
    <scope>NUCLEOTIDE SEQUENCE [LARGE SCALE GENOMIC DNA]</scope>
    <source>
        <strain evidence="3">26DY36</strain>
    </source>
</reference>
<dbReference type="AlphaFoldDB" id="A0A0F7KTC8"/>
<dbReference type="EMBL" id="CP011452">
    <property type="protein sequence ID" value="AKH42859.1"/>
    <property type="molecule type" value="Genomic_DNA"/>
</dbReference>
<dbReference type="OrthoDB" id="9808602at2"/>
<evidence type="ECO:0000256" key="1">
    <source>
        <dbReference type="ARBA" id="ARBA00006464"/>
    </source>
</evidence>
<dbReference type="PANTHER" id="PTHR30576">
    <property type="entry name" value="COLANIC BIOSYNTHESIS UDP-GLUCOSE LIPID CARRIER TRANSFERASE"/>
    <property type="match status" value="1"/>
</dbReference>
<organism evidence="3 4">
    <name type="scientific">Croceibacterium atlanticum</name>
    <dbReference type="NCBI Taxonomy" id="1267766"/>
    <lineage>
        <taxon>Bacteria</taxon>
        <taxon>Pseudomonadati</taxon>
        <taxon>Pseudomonadota</taxon>
        <taxon>Alphaproteobacteria</taxon>
        <taxon>Sphingomonadales</taxon>
        <taxon>Erythrobacteraceae</taxon>
        <taxon>Croceibacterium</taxon>
    </lineage>
</organism>
<gene>
    <name evidence="3" type="primary">epsL</name>
    <name evidence="3" type="ORF">WYH_01823</name>
</gene>
<comment type="similarity">
    <text evidence="1">Belongs to the bacterial sugar transferase family.</text>
</comment>
<dbReference type="PATRIC" id="fig|1267766.3.peg.1843"/>
<dbReference type="InterPro" id="IPR003362">
    <property type="entry name" value="Bact_transf"/>
</dbReference>
<dbReference type="STRING" id="1267766.WYH_01823"/>
<protein>
    <submittedName>
        <fullName evidence="3">Sugar transferase EpsL</fullName>
        <ecNumber evidence="3">2.-.-.-</ecNumber>
    </submittedName>
</protein>
<keyword evidence="2" id="KW-0270">Exopolysaccharide synthesis</keyword>
<keyword evidence="3" id="KW-0808">Transferase</keyword>
<sequence>MLLQRLIALVGFVVLLPVMTITAVAVLLTLGRPVFFIQERSGRLQQNFKLIKFRTMRNNRDAKGELLPDEARTSAFGAFLRKTRLDELPGFINVMKGDMALVGPRPLLPETVSAMGHDGAIRASVRPGMTGWAQVNGNTLLSNDEKCACDVWYVENRNWKLDTQILFRTLHVVLFGEKRSS</sequence>
<evidence type="ECO:0000313" key="3">
    <source>
        <dbReference type="EMBL" id="AKH42859.1"/>
    </source>
</evidence>
<keyword evidence="4" id="KW-1185">Reference proteome</keyword>
<dbReference type="KEGG" id="aay:WYH_01823"/>
<dbReference type="PANTHER" id="PTHR30576:SF8">
    <property type="entry name" value="UNDECAPRENYL-PHOSPHATE GALACTOSE PHOSPHOTRANSFERASE"/>
    <property type="match status" value="1"/>
</dbReference>
<dbReference type="GO" id="GO:0000271">
    <property type="term" value="P:polysaccharide biosynthetic process"/>
    <property type="evidence" value="ECO:0007669"/>
    <property type="project" value="UniProtKB-KW"/>
</dbReference>
<evidence type="ECO:0000313" key="4">
    <source>
        <dbReference type="Proteomes" id="UP000034392"/>
    </source>
</evidence>
<proteinExistence type="inferred from homology"/>
<name>A0A0F7KTC8_9SPHN</name>
<dbReference type="Proteomes" id="UP000034392">
    <property type="component" value="Chromosome"/>
</dbReference>
<accession>A0A0F7KTC8</accession>